<protein>
    <recommendedName>
        <fullName evidence="3">Malectin domain-containing protein</fullName>
    </recommendedName>
</protein>
<feature type="domain" description="Malectin" evidence="3">
    <location>
        <begin position="70"/>
        <end position="164"/>
    </location>
</feature>
<dbReference type="EMBL" id="KV918920">
    <property type="protein sequence ID" value="OSX75038.1"/>
    <property type="molecule type" value="Genomic_DNA"/>
</dbReference>
<dbReference type="Proteomes" id="UP000218209">
    <property type="component" value="Unassembled WGS sequence"/>
</dbReference>
<keyword evidence="2" id="KW-0732">Signal</keyword>
<name>A0A1X6P2F9_PORUM</name>
<feature type="chain" id="PRO_5012733411" description="Malectin domain-containing protein" evidence="2">
    <location>
        <begin position="25"/>
        <end position="893"/>
    </location>
</feature>
<evidence type="ECO:0000256" key="2">
    <source>
        <dbReference type="SAM" id="SignalP"/>
    </source>
</evidence>
<reference evidence="4 5" key="1">
    <citation type="submission" date="2017-03" db="EMBL/GenBank/DDBJ databases">
        <title>WGS assembly of Porphyra umbilicalis.</title>
        <authorList>
            <person name="Brawley S.H."/>
            <person name="Blouin N.A."/>
            <person name="Ficko-Blean E."/>
            <person name="Wheeler G.L."/>
            <person name="Lohr M."/>
            <person name="Goodson H.V."/>
            <person name="Jenkins J.W."/>
            <person name="Blaby-Haas C.E."/>
            <person name="Helliwell K.E."/>
            <person name="Chan C."/>
            <person name="Marriage T."/>
            <person name="Bhattacharya D."/>
            <person name="Klein A.S."/>
            <person name="Badis Y."/>
            <person name="Brodie J."/>
            <person name="Cao Y."/>
            <person name="Collen J."/>
            <person name="Dittami S.M."/>
            <person name="Gachon C.M."/>
            <person name="Green B.R."/>
            <person name="Karpowicz S."/>
            <person name="Kim J.W."/>
            <person name="Kudahl U."/>
            <person name="Lin S."/>
            <person name="Michel G."/>
            <person name="Mittag M."/>
            <person name="Olson B.J."/>
            <person name="Pangilinan J."/>
            <person name="Peng Y."/>
            <person name="Qiu H."/>
            <person name="Shu S."/>
            <person name="Singer J.T."/>
            <person name="Smith A.G."/>
            <person name="Sprecher B.N."/>
            <person name="Wagner V."/>
            <person name="Wang W."/>
            <person name="Wang Z.-Y."/>
            <person name="Yan J."/>
            <person name="Yarish C."/>
            <person name="Zoeuner-Riek S."/>
            <person name="Zhuang Y."/>
            <person name="Zou Y."/>
            <person name="Lindquist E.A."/>
            <person name="Grimwood J."/>
            <person name="Barry K."/>
            <person name="Rokhsar D.S."/>
            <person name="Schmutz J."/>
            <person name="Stiller J.W."/>
            <person name="Grossman A.R."/>
            <person name="Prochnik S.E."/>
        </authorList>
    </citation>
    <scope>NUCLEOTIDE SEQUENCE [LARGE SCALE GENOMIC DNA]</scope>
    <source>
        <strain evidence="4">4086291</strain>
    </source>
</reference>
<dbReference type="OrthoDB" id="663146at2759"/>
<feature type="region of interest" description="Disordered" evidence="1">
    <location>
        <begin position="232"/>
        <end position="279"/>
    </location>
</feature>
<evidence type="ECO:0000256" key="1">
    <source>
        <dbReference type="SAM" id="MobiDB-lite"/>
    </source>
</evidence>
<dbReference type="Pfam" id="PF11721">
    <property type="entry name" value="Malectin"/>
    <property type="match status" value="1"/>
</dbReference>
<dbReference type="Gene3D" id="2.60.120.430">
    <property type="entry name" value="Galactose-binding lectin"/>
    <property type="match status" value="1"/>
</dbReference>
<accession>A0A1X6P2F9</accession>
<sequence>MSRVALCVAAAVSLAALLTAPADGRRVDLKVNMGGGPVSGGFVSEIEAIDLTDTSFAKMRDHSGKLTGPYAEVLQTQRFSREEDLFLHFPVDDGVYTVTLLFAETWDGACESGKRVFDVFLGSKTFGVQKVLGNFDIYRHAKGCHVALKRSFPHIITKDGLTVVLRPIRQNPQIGGIIISGHSYSDTLMNSLPLAPALPNDRPDFNSMRAMLQVPPVDPALLYDPATNPKFNVKGAKPPPANGGGGGGGLPGGMPGGMAGGMPGGAPGHPGGMSGMSGGPPGAVAANNFAAGGGGGDYGGGANAFGGGGGGAMGGGQGDFGGGAPQGAWGAAPGFGGGGGGGGGGGYGTYSPRRRLLTVEEQYTGSAPPAYAAAPAYAQQPAGVAPVAPQQNLWQQQQQVAAAAAAGAAQAPITTSSAVAPAAPGQWQASDLAPVPQVGAQPQTGMAASVGVGGTPGQGQAPGLYTQQAPAAPSPPSMTAHTPEAARMATPIGQTSPTTIGYGSVAVAQGGGGVGSVGPAGEATGGVQTQLEAKPHGAAPFAQVPPVQPAGAYAPAAAVAPGAAAPGMAAGVTRTAATSPSVDAQVQAQAYAQAQAQAQVLAGPLGTAATPGSYGGGVSSGDGGSTGSLVYGTAAGAAPLHADGGAASGAAESVASPQAGGPTAYGDVPTAGAYGAQAAAPGGGALQLDMHGQAALQQATYPPSAAGDAGAVAAPLDVGIASRAASYNAVAESMAAVVPGLAGSDGVPVVRSLDPLVPAETTAASYDVPPPAAATYDVAGGCVHNATHCSCAMQQASLPYSAGGGDCLYVEDPTSYPMGCTRGACSGHYACTCDAPASVNRLLCGRRLATSILVPVDAARGPVGTTANGQSVVPCRRAALEGSGVLVLEPVSL</sequence>
<dbReference type="InterPro" id="IPR021720">
    <property type="entry name" value="Malectin_dom"/>
</dbReference>
<organism evidence="4 5">
    <name type="scientific">Porphyra umbilicalis</name>
    <name type="common">Purple laver</name>
    <name type="synonym">Red alga</name>
    <dbReference type="NCBI Taxonomy" id="2786"/>
    <lineage>
        <taxon>Eukaryota</taxon>
        <taxon>Rhodophyta</taxon>
        <taxon>Bangiophyceae</taxon>
        <taxon>Bangiales</taxon>
        <taxon>Bangiaceae</taxon>
        <taxon>Porphyra</taxon>
    </lineage>
</organism>
<feature type="region of interest" description="Disordered" evidence="1">
    <location>
        <begin position="446"/>
        <end position="484"/>
    </location>
</feature>
<gene>
    <name evidence="4" type="ORF">BU14_0257s0008</name>
</gene>
<evidence type="ECO:0000313" key="5">
    <source>
        <dbReference type="Proteomes" id="UP000218209"/>
    </source>
</evidence>
<evidence type="ECO:0000259" key="3">
    <source>
        <dbReference type="Pfam" id="PF11721"/>
    </source>
</evidence>
<feature type="compositionally biased region" description="Gly residues" evidence="1">
    <location>
        <begin position="242"/>
        <end position="279"/>
    </location>
</feature>
<keyword evidence="5" id="KW-1185">Reference proteome</keyword>
<feature type="signal peptide" evidence="2">
    <location>
        <begin position="1"/>
        <end position="24"/>
    </location>
</feature>
<evidence type="ECO:0000313" key="4">
    <source>
        <dbReference type="EMBL" id="OSX75038.1"/>
    </source>
</evidence>
<dbReference type="AlphaFoldDB" id="A0A1X6P2F9"/>
<proteinExistence type="predicted"/>